<dbReference type="InterPro" id="IPR001680">
    <property type="entry name" value="WD40_rpt"/>
</dbReference>
<evidence type="ECO:0000313" key="12">
    <source>
        <dbReference type="Proteomes" id="UP001295740"/>
    </source>
</evidence>
<proteinExistence type="inferred from homology"/>
<evidence type="ECO:0000256" key="7">
    <source>
        <dbReference type="SAM" id="MobiDB-lite"/>
    </source>
</evidence>
<dbReference type="SMART" id="SM00320">
    <property type="entry name" value="WD40"/>
    <property type="match status" value="1"/>
</dbReference>
<gene>
    <name evidence="11" type="ORF">KHLLAP_LOCUS5870</name>
</gene>
<feature type="domain" description="Nucleolar protein 10-like N-terminal" evidence="10">
    <location>
        <begin position="19"/>
        <end position="380"/>
    </location>
</feature>
<dbReference type="Pfam" id="PF23097">
    <property type="entry name" value="NOL10_2nd"/>
    <property type="match status" value="1"/>
</dbReference>
<dbReference type="GO" id="GO:0032040">
    <property type="term" value="C:small-subunit processome"/>
    <property type="evidence" value="ECO:0007669"/>
    <property type="project" value="TreeGrafter"/>
</dbReference>
<dbReference type="GO" id="GO:0000462">
    <property type="term" value="P:maturation of SSU-rRNA from tricistronic rRNA transcript (SSU-rRNA, 5.8S rRNA, LSU-rRNA)"/>
    <property type="evidence" value="ECO:0007669"/>
    <property type="project" value="TreeGrafter"/>
</dbReference>
<keyword evidence="4" id="KW-0677">Repeat</keyword>
<dbReference type="InterPro" id="IPR056550">
    <property type="entry name" value="NOL10_2nd"/>
</dbReference>
<dbReference type="InterPro" id="IPR040382">
    <property type="entry name" value="NOL10/Enp2"/>
</dbReference>
<evidence type="ECO:0000256" key="2">
    <source>
        <dbReference type="ARBA" id="ARBA00005264"/>
    </source>
</evidence>
<dbReference type="PANTHER" id="PTHR14927:SF0">
    <property type="entry name" value="NUCLEOLAR PROTEIN 10"/>
    <property type="match status" value="1"/>
</dbReference>
<dbReference type="PANTHER" id="PTHR14927">
    <property type="entry name" value="NUCLEOLAR PROTEIN 10"/>
    <property type="match status" value="1"/>
</dbReference>
<evidence type="ECO:0000256" key="5">
    <source>
        <dbReference type="ARBA" id="ARBA00023242"/>
    </source>
</evidence>
<dbReference type="InterPro" id="IPR012580">
    <property type="entry name" value="NUC153"/>
</dbReference>
<dbReference type="EMBL" id="CAUWAG010000007">
    <property type="protein sequence ID" value="CAJ2505402.1"/>
    <property type="molecule type" value="Genomic_DNA"/>
</dbReference>
<dbReference type="InterPro" id="IPR056551">
    <property type="entry name" value="Beta-prop_NOL10_N"/>
</dbReference>
<accession>A0AAI8YI26</accession>
<evidence type="ECO:0000259" key="9">
    <source>
        <dbReference type="Pfam" id="PF23097"/>
    </source>
</evidence>
<evidence type="ECO:0000259" key="10">
    <source>
        <dbReference type="Pfam" id="PF23098"/>
    </source>
</evidence>
<keyword evidence="12" id="KW-1185">Reference proteome</keyword>
<dbReference type="PROSITE" id="PS50082">
    <property type="entry name" value="WD_REPEATS_2"/>
    <property type="match status" value="1"/>
</dbReference>
<dbReference type="InterPro" id="IPR015943">
    <property type="entry name" value="WD40/YVTN_repeat-like_dom_sf"/>
</dbReference>
<feature type="repeat" description="WD" evidence="6">
    <location>
        <begin position="239"/>
        <end position="280"/>
    </location>
</feature>
<dbReference type="InterPro" id="IPR036322">
    <property type="entry name" value="WD40_repeat_dom_sf"/>
</dbReference>
<protein>
    <submittedName>
        <fullName evidence="11">Uu.00g127960.m01.CDS01</fullName>
    </submittedName>
</protein>
<dbReference type="AlphaFoldDB" id="A0AAI8YI26"/>
<feature type="compositionally biased region" description="Polar residues" evidence="7">
    <location>
        <begin position="640"/>
        <end position="649"/>
    </location>
</feature>
<evidence type="ECO:0000256" key="3">
    <source>
        <dbReference type="ARBA" id="ARBA00022574"/>
    </source>
</evidence>
<keyword evidence="3 6" id="KW-0853">WD repeat</keyword>
<feature type="region of interest" description="Disordered" evidence="7">
    <location>
        <begin position="535"/>
        <end position="649"/>
    </location>
</feature>
<evidence type="ECO:0000256" key="1">
    <source>
        <dbReference type="ARBA" id="ARBA00004604"/>
    </source>
</evidence>
<organism evidence="11 12">
    <name type="scientific">Anthostomella pinea</name>
    <dbReference type="NCBI Taxonomy" id="933095"/>
    <lineage>
        <taxon>Eukaryota</taxon>
        <taxon>Fungi</taxon>
        <taxon>Dikarya</taxon>
        <taxon>Ascomycota</taxon>
        <taxon>Pezizomycotina</taxon>
        <taxon>Sordariomycetes</taxon>
        <taxon>Xylariomycetidae</taxon>
        <taxon>Xylariales</taxon>
        <taxon>Xylariaceae</taxon>
        <taxon>Anthostomella</taxon>
    </lineage>
</organism>
<name>A0AAI8YI26_9PEZI</name>
<dbReference type="SUPFAM" id="SSF50978">
    <property type="entry name" value="WD40 repeat-like"/>
    <property type="match status" value="1"/>
</dbReference>
<dbReference type="Proteomes" id="UP001295740">
    <property type="component" value="Unassembled WGS sequence"/>
</dbReference>
<feature type="domain" description="NUC153" evidence="8">
    <location>
        <begin position="494"/>
        <end position="522"/>
    </location>
</feature>
<dbReference type="Pfam" id="PF08159">
    <property type="entry name" value="NUC153"/>
    <property type="match status" value="1"/>
</dbReference>
<evidence type="ECO:0000259" key="8">
    <source>
        <dbReference type="Pfam" id="PF08159"/>
    </source>
</evidence>
<evidence type="ECO:0000256" key="4">
    <source>
        <dbReference type="ARBA" id="ARBA00022737"/>
    </source>
</evidence>
<evidence type="ECO:0000256" key="6">
    <source>
        <dbReference type="PROSITE-ProRule" id="PRU00221"/>
    </source>
</evidence>
<evidence type="ECO:0000313" key="11">
    <source>
        <dbReference type="EMBL" id="CAJ2505402.1"/>
    </source>
</evidence>
<feature type="domain" description="Nucleolar protein 10-like second" evidence="9">
    <location>
        <begin position="387"/>
        <end position="435"/>
    </location>
</feature>
<keyword evidence="5" id="KW-0539">Nucleus</keyword>
<dbReference type="Pfam" id="PF23098">
    <property type="entry name" value="Beta-prop_NOL10_N"/>
    <property type="match status" value="1"/>
</dbReference>
<reference evidence="11" key="1">
    <citation type="submission" date="2023-10" db="EMBL/GenBank/DDBJ databases">
        <authorList>
            <person name="Hackl T."/>
        </authorList>
    </citation>
    <scope>NUCLEOTIDE SEQUENCE</scope>
</reference>
<comment type="caution">
    <text evidence="11">The sequence shown here is derived from an EMBL/GenBank/DDBJ whole genome shotgun (WGS) entry which is preliminary data.</text>
</comment>
<comment type="subcellular location">
    <subcellularLocation>
        <location evidence="1">Nucleus</location>
        <location evidence="1">Nucleolus</location>
    </subcellularLocation>
</comment>
<dbReference type="GO" id="GO:0030686">
    <property type="term" value="C:90S preribosome"/>
    <property type="evidence" value="ECO:0007669"/>
    <property type="project" value="TreeGrafter"/>
</dbReference>
<dbReference type="Gene3D" id="2.130.10.10">
    <property type="entry name" value="YVTN repeat-like/Quinoprotein amine dehydrogenase"/>
    <property type="match status" value="1"/>
</dbReference>
<comment type="similarity">
    <text evidence="2">Belongs to the WD repeat NOL10/ENP2 family.</text>
</comment>
<sequence length="649" mass="73130">MKVTNQGDVPVYTVAGADTARPLPDWLARQRKRSLKADAEYQNRIELLQDFEFEEASQCVRVSEDSEWIMSTGTYKPQIHVHYLPHLSLSFARHTTSLNVTFRLLATDYSKSLHLQSDRRVEFHTPGGLHQALRLPRYGRDLIYDRISTEALVPAVGLDSDGHGEVFRMNLELGRFLKSYQVDVGHDEGVEAGLQGSIYAPSVNTAAIAENTHNLLAFGTSVGSIEFWDPRSKARIAVLGGQEGEVTALDFNPSGLSIATGTSTGLIKLFDLRSPRPLVAKDHGQGFPIKNLTHMTTSSQERKVMSSDKKIIKIWDELDGSPWTAVEPLVNIHHVEWVKNTGMLLTANEGQPMHSFFIPQLGSAPRWCSFLDSVTEEMANEVSTDNYDNYKFLTLPELRSLSMDHLVGKTNLLRPYMHGYFVDSKLYEQARLIANPWQHEEDRAKRIKEKVEKDRASRIRGNKKVKVNQKLADRLLKKQEKRAVVDENAGILGDSRFSRLWEDPAFKVDETTREFQVLNPSTKVDPETGRDLTATAHFSDKSDSDSSSEEDSDAADIRRKKAKDEVVMRVSSSNRGGDGRARDTALGSRAQKPGRENKARSGKVTGERQVTFMPESRRKKKEEEVAEPATKYKRTDSRRSASTNTFRRL</sequence>